<dbReference type="EMBL" id="AMZH03008353">
    <property type="protein sequence ID" value="RRT59132.1"/>
    <property type="molecule type" value="Genomic_DNA"/>
</dbReference>
<evidence type="ECO:0000313" key="2">
    <source>
        <dbReference type="Proteomes" id="UP000287651"/>
    </source>
</evidence>
<dbReference type="Proteomes" id="UP000287651">
    <property type="component" value="Unassembled WGS sequence"/>
</dbReference>
<name>A0A426Z588_ENSVE</name>
<proteinExistence type="predicted"/>
<evidence type="ECO:0000313" key="1">
    <source>
        <dbReference type="EMBL" id="RRT59132.1"/>
    </source>
</evidence>
<sequence>MPVAVACNCMAAGGDGGCLQAIVVEAVATKVRLQQRKEEAKEGMVVEEEDNNGVASPGIAVVQREIAAGHVVQRGIIVGRSRSLLAVFVQQEIVAGCNQGRWQQEIIAGSIVQLEIIVGRDQIIAGRDQDRWLREIAVGSVVQQEIAAGVTKEDGSER</sequence>
<dbReference type="AlphaFoldDB" id="A0A426Z588"/>
<protein>
    <submittedName>
        <fullName evidence="1">Uncharacterized protein</fullName>
    </submittedName>
</protein>
<reference evidence="1 2" key="1">
    <citation type="journal article" date="2014" name="Agronomy (Basel)">
        <title>A Draft Genome Sequence for Ensete ventricosum, the Drought-Tolerant Tree Against Hunger.</title>
        <authorList>
            <person name="Harrison J."/>
            <person name="Moore K.A."/>
            <person name="Paszkiewicz K."/>
            <person name="Jones T."/>
            <person name="Grant M."/>
            <person name="Ambacheew D."/>
            <person name="Muzemil S."/>
            <person name="Studholme D.J."/>
        </authorList>
    </citation>
    <scope>NUCLEOTIDE SEQUENCE [LARGE SCALE GENOMIC DNA]</scope>
</reference>
<organism evidence="1 2">
    <name type="scientific">Ensete ventricosum</name>
    <name type="common">Abyssinian banana</name>
    <name type="synonym">Musa ensete</name>
    <dbReference type="NCBI Taxonomy" id="4639"/>
    <lineage>
        <taxon>Eukaryota</taxon>
        <taxon>Viridiplantae</taxon>
        <taxon>Streptophyta</taxon>
        <taxon>Embryophyta</taxon>
        <taxon>Tracheophyta</taxon>
        <taxon>Spermatophyta</taxon>
        <taxon>Magnoliopsida</taxon>
        <taxon>Liliopsida</taxon>
        <taxon>Zingiberales</taxon>
        <taxon>Musaceae</taxon>
        <taxon>Ensete</taxon>
    </lineage>
</organism>
<comment type="caution">
    <text evidence="1">The sequence shown here is derived from an EMBL/GenBank/DDBJ whole genome shotgun (WGS) entry which is preliminary data.</text>
</comment>
<gene>
    <name evidence="1" type="ORF">B296_00017109</name>
</gene>
<accession>A0A426Z588</accession>